<name>A0ABY5S4E8_9BACL</name>
<dbReference type="RefSeq" id="WP_258384839.1">
    <property type="nucleotide sequence ID" value="NZ_CP091430.1"/>
</dbReference>
<evidence type="ECO:0000313" key="2">
    <source>
        <dbReference type="EMBL" id="UVI28751.1"/>
    </source>
</evidence>
<sequence length="74" mass="8410">MIIVKLLAITCAAAFITLANWRGMKYWKEKAAFLMITSGGWLIAILLICFPNMKGPSEWISMIFKPLDLLLHKL</sequence>
<keyword evidence="1" id="KW-0812">Transmembrane</keyword>
<feature type="transmembrane region" description="Helical" evidence="1">
    <location>
        <begin position="6"/>
        <end position="24"/>
    </location>
</feature>
<dbReference type="Proteomes" id="UP001057877">
    <property type="component" value="Chromosome"/>
</dbReference>
<reference evidence="2" key="1">
    <citation type="submission" date="2022-01" db="EMBL/GenBank/DDBJ databases">
        <title>Paenibacillus spongiae sp. nov., isolated from marine sponge.</title>
        <authorList>
            <person name="Li Z."/>
            <person name="Zhang M."/>
        </authorList>
    </citation>
    <scope>NUCLEOTIDE SEQUENCE</scope>
    <source>
        <strain evidence="2">PHS-Z3</strain>
    </source>
</reference>
<evidence type="ECO:0000313" key="3">
    <source>
        <dbReference type="Proteomes" id="UP001057877"/>
    </source>
</evidence>
<accession>A0ABY5S4E8</accession>
<gene>
    <name evidence="2" type="ORF">L1F29_25415</name>
</gene>
<proteinExistence type="predicted"/>
<keyword evidence="3" id="KW-1185">Reference proteome</keyword>
<evidence type="ECO:0000256" key="1">
    <source>
        <dbReference type="SAM" id="Phobius"/>
    </source>
</evidence>
<keyword evidence="1" id="KW-1133">Transmembrane helix</keyword>
<keyword evidence="1" id="KW-0472">Membrane</keyword>
<organism evidence="2 3">
    <name type="scientific">Paenibacillus spongiae</name>
    <dbReference type="NCBI Taxonomy" id="2909671"/>
    <lineage>
        <taxon>Bacteria</taxon>
        <taxon>Bacillati</taxon>
        <taxon>Bacillota</taxon>
        <taxon>Bacilli</taxon>
        <taxon>Bacillales</taxon>
        <taxon>Paenibacillaceae</taxon>
        <taxon>Paenibacillus</taxon>
    </lineage>
</organism>
<feature type="transmembrane region" description="Helical" evidence="1">
    <location>
        <begin position="31"/>
        <end position="53"/>
    </location>
</feature>
<protein>
    <submittedName>
        <fullName evidence="2">Uncharacterized protein</fullName>
    </submittedName>
</protein>
<dbReference type="EMBL" id="CP091430">
    <property type="protein sequence ID" value="UVI28751.1"/>
    <property type="molecule type" value="Genomic_DNA"/>
</dbReference>